<sequence length="102" mass="11720">MPCNIVWVADEYTHPWPVLHSSGDVIISSERSMLFDYSQNIRLPSQHQIKSAQLHQVISNFKAGINCQGGQCVPMPYPIYRQDDRHVKLVSFELHSTARPSW</sequence>
<proteinExistence type="predicted"/>
<evidence type="ECO:0000313" key="1">
    <source>
        <dbReference type="EMBL" id="KAE8419932.1"/>
    </source>
</evidence>
<keyword evidence="2" id="KW-1185">Reference proteome</keyword>
<name>A0ABQ6WS48_9EURO</name>
<protein>
    <submittedName>
        <fullName evidence="1">Uncharacterized protein</fullName>
    </submittedName>
</protein>
<evidence type="ECO:0000313" key="2">
    <source>
        <dbReference type="Proteomes" id="UP000325395"/>
    </source>
</evidence>
<gene>
    <name evidence="1" type="ORF">BDV36DRAFT_125121</name>
</gene>
<organism evidence="1 2">
    <name type="scientific">Aspergillus pseudocaelatus</name>
    <dbReference type="NCBI Taxonomy" id="1825620"/>
    <lineage>
        <taxon>Eukaryota</taxon>
        <taxon>Fungi</taxon>
        <taxon>Dikarya</taxon>
        <taxon>Ascomycota</taxon>
        <taxon>Pezizomycotina</taxon>
        <taxon>Eurotiomycetes</taxon>
        <taxon>Eurotiomycetidae</taxon>
        <taxon>Eurotiales</taxon>
        <taxon>Aspergillaceae</taxon>
        <taxon>Aspergillus</taxon>
        <taxon>Aspergillus subgen. Circumdati</taxon>
    </lineage>
</organism>
<dbReference type="EMBL" id="ML735713">
    <property type="protein sequence ID" value="KAE8419932.1"/>
    <property type="molecule type" value="Genomic_DNA"/>
</dbReference>
<reference evidence="1 2" key="1">
    <citation type="submission" date="2019-04" db="EMBL/GenBank/DDBJ databases">
        <authorList>
            <consortium name="DOE Joint Genome Institute"/>
            <person name="Mondo S."/>
            <person name="Kjaerbolling I."/>
            <person name="Vesth T."/>
            <person name="Frisvad J.C."/>
            <person name="Nybo J.L."/>
            <person name="Theobald S."/>
            <person name="Kildgaard S."/>
            <person name="Isbrandt T."/>
            <person name="Kuo A."/>
            <person name="Sato A."/>
            <person name="Lyhne E.K."/>
            <person name="Kogle M.E."/>
            <person name="Wiebenga A."/>
            <person name="Kun R.S."/>
            <person name="Lubbers R.J."/>
            <person name="Makela M.R."/>
            <person name="Barry K."/>
            <person name="Chovatia M."/>
            <person name="Clum A."/>
            <person name="Daum C."/>
            <person name="Haridas S."/>
            <person name="He G."/>
            <person name="LaButti K."/>
            <person name="Lipzen A."/>
            <person name="Riley R."/>
            <person name="Salamov A."/>
            <person name="Simmons B.A."/>
            <person name="Magnuson J.K."/>
            <person name="Henrissat B."/>
            <person name="Mortensen U.H."/>
            <person name="Larsen T.O."/>
            <person name="Devries R.P."/>
            <person name="Grigoriev I.V."/>
            <person name="Machida M."/>
            <person name="Baker S.E."/>
            <person name="Andersen M.R."/>
            <person name="Cantor M.N."/>
            <person name="Hua S.X."/>
        </authorList>
    </citation>
    <scope>NUCLEOTIDE SEQUENCE [LARGE SCALE GENOMIC DNA]</scope>
    <source>
        <strain evidence="1 2">CBS 117616</strain>
    </source>
</reference>
<accession>A0ABQ6WS48</accession>
<dbReference type="Proteomes" id="UP000325395">
    <property type="component" value="Unassembled WGS sequence"/>
</dbReference>